<dbReference type="GeneID" id="7203549"/>
<dbReference type="PaxDb" id="2850-Phatr48247"/>
<dbReference type="InParanoid" id="B7G6H3"/>
<dbReference type="AlphaFoldDB" id="B7G6H3"/>
<name>B7G6H3_PHATC</name>
<dbReference type="OrthoDB" id="5411518at2759"/>
<dbReference type="Proteomes" id="UP000000759">
    <property type="component" value="Chromosome 16"/>
</dbReference>
<dbReference type="PANTHER" id="PTHR39290">
    <property type="entry name" value="C3H1-TYPE DOMAIN-CONTAINING PROTEIN-RELATED"/>
    <property type="match status" value="1"/>
</dbReference>
<evidence type="ECO:0000313" key="2">
    <source>
        <dbReference type="Proteomes" id="UP000000759"/>
    </source>
</evidence>
<reference evidence="1 2" key="1">
    <citation type="journal article" date="2008" name="Nature">
        <title>The Phaeodactylum genome reveals the evolutionary history of diatom genomes.</title>
        <authorList>
            <person name="Bowler C."/>
            <person name="Allen A.E."/>
            <person name="Badger J.H."/>
            <person name="Grimwood J."/>
            <person name="Jabbari K."/>
            <person name="Kuo A."/>
            <person name="Maheswari U."/>
            <person name="Martens C."/>
            <person name="Maumus F."/>
            <person name="Otillar R.P."/>
            <person name="Rayko E."/>
            <person name="Salamov A."/>
            <person name="Vandepoele K."/>
            <person name="Beszteri B."/>
            <person name="Gruber A."/>
            <person name="Heijde M."/>
            <person name="Katinka M."/>
            <person name="Mock T."/>
            <person name="Valentin K."/>
            <person name="Verret F."/>
            <person name="Berges J.A."/>
            <person name="Brownlee C."/>
            <person name="Cadoret J.P."/>
            <person name="Chiovitti A."/>
            <person name="Choi C.J."/>
            <person name="Coesel S."/>
            <person name="De Martino A."/>
            <person name="Detter J.C."/>
            <person name="Durkin C."/>
            <person name="Falciatore A."/>
            <person name="Fournet J."/>
            <person name="Haruta M."/>
            <person name="Huysman M.J."/>
            <person name="Jenkins B.D."/>
            <person name="Jiroutova K."/>
            <person name="Jorgensen R.E."/>
            <person name="Joubert Y."/>
            <person name="Kaplan A."/>
            <person name="Kroger N."/>
            <person name="Kroth P.G."/>
            <person name="La Roche J."/>
            <person name="Lindquist E."/>
            <person name="Lommer M."/>
            <person name="Martin-Jezequel V."/>
            <person name="Lopez P.J."/>
            <person name="Lucas S."/>
            <person name="Mangogna M."/>
            <person name="McGinnis K."/>
            <person name="Medlin L.K."/>
            <person name="Montsant A."/>
            <person name="Oudot-Le Secq M.P."/>
            <person name="Napoli C."/>
            <person name="Obornik M."/>
            <person name="Parker M.S."/>
            <person name="Petit J.L."/>
            <person name="Porcel B.M."/>
            <person name="Poulsen N."/>
            <person name="Robison M."/>
            <person name="Rychlewski L."/>
            <person name="Rynearson T.A."/>
            <person name="Schmutz J."/>
            <person name="Shapiro H."/>
            <person name="Siaut M."/>
            <person name="Stanley M."/>
            <person name="Sussman M.R."/>
            <person name="Taylor A.R."/>
            <person name="Vardi A."/>
            <person name="von Dassow P."/>
            <person name="Vyverman W."/>
            <person name="Willis A."/>
            <person name="Wyrwicz L.S."/>
            <person name="Rokhsar D.S."/>
            <person name="Weissenbach J."/>
            <person name="Armbrust E.V."/>
            <person name="Green B.R."/>
            <person name="Van de Peer Y."/>
            <person name="Grigoriev I.V."/>
        </authorList>
    </citation>
    <scope>NUCLEOTIDE SEQUENCE [LARGE SCALE GENOMIC DNA]</scope>
    <source>
        <strain evidence="1 2">CCAP 1055/1</strain>
    </source>
</reference>
<dbReference type="PANTHER" id="PTHR39290:SF6">
    <property type="entry name" value="S-ADENOSYL-L-METHIONINE-DEPENDENT METHYLTRANSFERASES SUPERFAMILY PROTEIN"/>
    <property type="match status" value="1"/>
</dbReference>
<dbReference type="HOGENOM" id="CLU_720544_0_0_1"/>
<dbReference type="EMBL" id="CM000618">
    <property type="protein sequence ID" value="EEC46012.1"/>
    <property type="molecule type" value="Genomic_DNA"/>
</dbReference>
<gene>
    <name evidence="1" type="ORF">PHATRDRAFT_48247</name>
</gene>
<dbReference type="RefSeq" id="XP_002182725.1">
    <property type="nucleotide sequence ID" value="XM_002182689.1"/>
</dbReference>
<evidence type="ECO:0000313" key="1">
    <source>
        <dbReference type="EMBL" id="EEC46012.1"/>
    </source>
</evidence>
<proteinExistence type="predicted"/>
<dbReference type="eggNOG" id="ENOG502S189">
    <property type="taxonomic scope" value="Eukaryota"/>
</dbReference>
<protein>
    <submittedName>
        <fullName evidence="1">Uncharacterized protein</fullName>
    </submittedName>
</protein>
<reference evidence="2" key="2">
    <citation type="submission" date="2008-08" db="EMBL/GenBank/DDBJ databases">
        <authorList>
            <consortium name="Diatom Consortium"/>
            <person name="Grigoriev I."/>
            <person name="Grimwood J."/>
            <person name="Kuo A."/>
            <person name="Otillar R.P."/>
            <person name="Salamov A."/>
            <person name="Detter J.C."/>
            <person name="Lindquist E."/>
            <person name="Shapiro H."/>
            <person name="Lucas S."/>
            <person name="Glavina del Rio T."/>
            <person name="Pitluck S."/>
            <person name="Rokhsar D."/>
            <person name="Bowler C."/>
        </authorList>
    </citation>
    <scope>GENOME REANNOTATION</scope>
    <source>
        <strain evidence="2">CCAP 1055/1</strain>
    </source>
</reference>
<organism evidence="1 2">
    <name type="scientific">Phaeodactylum tricornutum (strain CCAP 1055/1)</name>
    <dbReference type="NCBI Taxonomy" id="556484"/>
    <lineage>
        <taxon>Eukaryota</taxon>
        <taxon>Sar</taxon>
        <taxon>Stramenopiles</taxon>
        <taxon>Ochrophyta</taxon>
        <taxon>Bacillariophyta</taxon>
        <taxon>Bacillariophyceae</taxon>
        <taxon>Bacillariophycidae</taxon>
        <taxon>Naviculales</taxon>
        <taxon>Phaeodactylaceae</taxon>
        <taxon>Phaeodactylum</taxon>
    </lineage>
</organism>
<dbReference type="KEGG" id="pti:PHATRDRAFT_48247"/>
<dbReference type="OMA" id="KRCECEV"/>
<accession>B7G6H3</accession>
<sequence>MLMIEQSLRSLRRPKVFLTLAGASVFLIAYDAERSLGETFLKRKVLISSSRCLEGRKDFPFHSLLLHHGRTTVGCERNASGPFSTIPSARDRREVSPLTRTRRFFYSLSLASLPLPRLLNKRDPDLVLRSRYLRQRQRDSQAVQALQNSVAAETPKDPQAVAGIVKTLYELLYGKGVGPQDRQDFLSRYGCTGWTDAILDLLLELAADRGIVEIGAGNGQWARALVDRYIESTSTNDSNFRPRSKQFDFVLAYDDMSQLPLDPKVFHEKTQPYREYFHKVRHCDSSLSILQQWTCRGRVLLLVYPPPGGMAVNAAHIYVESSPELNDTIVYVGEGRGGSNADDIFFDFMEEGDWILEQSAPVHSFGDKGYEKLFVFRRAPFASE</sequence>
<keyword evidence="2" id="KW-1185">Reference proteome</keyword>